<protein>
    <submittedName>
        <fullName evidence="1">Uncharacterized protein</fullName>
    </submittedName>
</protein>
<accession>A0A2S9XDJ5</accession>
<name>A0A2S9XDJ5_9BACT</name>
<dbReference type="PROSITE" id="PS51257">
    <property type="entry name" value="PROKAR_LIPOPROTEIN"/>
    <property type="match status" value="1"/>
</dbReference>
<organism evidence="1 2">
    <name type="scientific">Enhygromyxa salina</name>
    <dbReference type="NCBI Taxonomy" id="215803"/>
    <lineage>
        <taxon>Bacteria</taxon>
        <taxon>Pseudomonadati</taxon>
        <taxon>Myxococcota</taxon>
        <taxon>Polyangia</taxon>
        <taxon>Nannocystales</taxon>
        <taxon>Nannocystaceae</taxon>
        <taxon>Enhygromyxa</taxon>
    </lineage>
</organism>
<comment type="caution">
    <text evidence="1">The sequence shown here is derived from an EMBL/GenBank/DDBJ whole genome shotgun (WGS) entry which is preliminary data.</text>
</comment>
<keyword evidence="2" id="KW-1185">Reference proteome</keyword>
<gene>
    <name evidence="1" type="ORF">ENSA5_60070</name>
</gene>
<evidence type="ECO:0000313" key="2">
    <source>
        <dbReference type="Proteomes" id="UP000237968"/>
    </source>
</evidence>
<sequence>MSGGAGRLALVLVALALGACERGPKPGGEAQAGERDPGLDLGGVRASAVDGLEAAARDPAVASSLGLAARLEDPAVEAAVARLLARVAKDPELARASEQLFARLEHSAATRAALVDYARQNPELDVAAISEGFVGFVDERLTRPELAARLEQGLRAELRATDVVLAPVLIAEAGGAATIAEGVVARLEDPSFEASARERLGRESQALQARLERRLADPARAGELLVGLRATLASEAAALALAEIIDLERSAELLAEALTRALADEQVRARSEQLFTLALVQPFDALAFDDALRALLAEPVVALEAAALLSALAREPAVRTRVARLSALYVDQAGFDAQLLDALD</sequence>
<reference evidence="1 2" key="1">
    <citation type="submission" date="2018-03" db="EMBL/GenBank/DDBJ databases">
        <title>Draft Genome Sequences of the Obligatory Marine Myxobacteria Enhygromyxa salina SWB005.</title>
        <authorList>
            <person name="Poehlein A."/>
            <person name="Moghaddam J.A."/>
            <person name="Harms H."/>
            <person name="Alanjari M."/>
            <person name="Koenig G.M."/>
            <person name="Daniel R."/>
            <person name="Schaeberle T.F."/>
        </authorList>
    </citation>
    <scope>NUCLEOTIDE SEQUENCE [LARGE SCALE GENOMIC DNA]</scope>
    <source>
        <strain evidence="1 2">SWB005</strain>
    </source>
</reference>
<dbReference type="EMBL" id="PVNK01000263">
    <property type="protein sequence ID" value="PRP90932.1"/>
    <property type="molecule type" value="Genomic_DNA"/>
</dbReference>
<proteinExistence type="predicted"/>
<dbReference type="AlphaFoldDB" id="A0A2S9XDJ5"/>
<dbReference type="Proteomes" id="UP000237968">
    <property type="component" value="Unassembled WGS sequence"/>
</dbReference>
<evidence type="ECO:0000313" key="1">
    <source>
        <dbReference type="EMBL" id="PRP90932.1"/>
    </source>
</evidence>